<dbReference type="Pfam" id="PF04064">
    <property type="entry name" value="DUF384"/>
    <property type="match status" value="1"/>
</dbReference>
<dbReference type="CTD" id="8230061"/>
<dbReference type="InParanoid" id="E0VIR6"/>
<dbReference type="Proteomes" id="UP000009046">
    <property type="component" value="Unassembled WGS sequence"/>
</dbReference>
<dbReference type="OMA" id="NWPWAGE"/>
<dbReference type="KEGG" id="phu:Phum_PHUM231580"/>
<reference evidence="6" key="3">
    <citation type="submission" date="2021-02" db="UniProtKB">
        <authorList>
            <consortium name="EnsemblMetazoa"/>
        </authorList>
    </citation>
    <scope>IDENTIFICATION</scope>
    <source>
        <strain evidence="6">USDA</strain>
    </source>
</reference>
<dbReference type="EMBL" id="AAZO01008555">
    <property type="status" value="NOT_ANNOTATED_CDS"/>
    <property type="molecule type" value="Genomic_DNA"/>
</dbReference>
<evidence type="ECO:0000256" key="1">
    <source>
        <dbReference type="ARBA" id="ARBA00006712"/>
    </source>
</evidence>
<feature type="domain" description="Protein HGH1 C-terminal" evidence="4">
    <location>
        <begin position="280"/>
        <end position="333"/>
    </location>
</feature>
<dbReference type="InterPro" id="IPR007205">
    <property type="entry name" value="Protein_HGH1_N"/>
</dbReference>
<evidence type="ECO:0000259" key="4">
    <source>
        <dbReference type="Pfam" id="PF04064"/>
    </source>
</evidence>
<dbReference type="eggNOG" id="KOG2973">
    <property type="taxonomic scope" value="Eukaryota"/>
</dbReference>
<gene>
    <name evidence="6" type="primary">8230061</name>
    <name evidence="5" type="ORF">Phum_PHUM231580</name>
</gene>
<evidence type="ECO:0000313" key="6">
    <source>
        <dbReference type="EnsemblMetazoa" id="PHUM231580-PA"/>
    </source>
</evidence>
<protein>
    <recommendedName>
        <fullName evidence="2">Protein HGH1 homolog</fullName>
    </recommendedName>
</protein>
<name>E0VIR6_PEDHC</name>
<organism>
    <name type="scientific">Pediculus humanus subsp. corporis</name>
    <name type="common">Body louse</name>
    <dbReference type="NCBI Taxonomy" id="121224"/>
    <lineage>
        <taxon>Eukaryota</taxon>
        <taxon>Metazoa</taxon>
        <taxon>Ecdysozoa</taxon>
        <taxon>Arthropoda</taxon>
        <taxon>Hexapoda</taxon>
        <taxon>Insecta</taxon>
        <taxon>Pterygota</taxon>
        <taxon>Neoptera</taxon>
        <taxon>Paraneoptera</taxon>
        <taxon>Psocodea</taxon>
        <taxon>Troctomorpha</taxon>
        <taxon>Phthiraptera</taxon>
        <taxon>Anoplura</taxon>
        <taxon>Pediculidae</taxon>
        <taxon>Pediculus</taxon>
    </lineage>
</organism>
<dbReference type="Pfam" id="PF04063">
    <property type="entry name" value="DUF383"/>
    <property type="match status" value="1"/>
</dbReference>
<dbReference type="InterPro" id="IPR039717">
    <property type="entry name" value="Hgh1"/>
</dbReference>
<dbReference type="PANTHER" id="PTHR13387">
    <property type="entry name" value="PROTEIN HGH1 HOMOLOG"/>
    <property type="match status" value="1"/>
</dbReference>
<feature type="domain" description="Protein HGH1 N-terminal" evidence="3">
    <location>
        <begin position="103"/>
        <end position="275"/>
    </location>
</feature>
<dbReference type="InterPro" id="IPR016024">
    <property type="entry name" value="ARM-type_fold"/>
</dbReference>
<reference evidence="5" key="2">
    <citation type="submission" date="2007-04" db="EMBL/GenBank/DDBJ databases">
        <title>The genome of the human body louse.</title>
        <authorList>
            <consortium name="The Human Body Louse Genome Consortium"/>
            <person name="Kirkness E."/>
            <person name="Walenz B."/>
            <person name="Hass B."/>
            <person name="Bruggner R."/>
            <person name="Strausberg R."/>
        </authorList>
    </citation>
    <scope>NUCLEOTIDE SEQUENCE</scope>
    <source>
        <strain evidence="5">USDA</strain>
    </source>
</reference>
<comment type="similarity">
    <text evidence="1">Belongs to the HGH1 family.</text>
</comment>
<dbReference type="InterPro" id="IPR007206">
    <property type="entry name" value="Protein_HGH1_C"/>
</dbReference>
<dbReference type="InterPro" id="IPR011989">
    <property type="entry name" value="ARM-like"/>
</dbReference>
<dbReference type="Gene3D" id="1.25.10.10">
    <property type="entry name" value="Leucine-rich Repeat Variant"/>
    <property type="match status" value="1"/>
</dbReference>
<accession>E0VIR6</accession>
<dbReference type="VEuPathDB" id="VectorBase:PHUM231580"/>
<dbReference type="EMBL" id="DS235201">
    <property type="protein sequence ID" value="EEB13272.1"/>
    <property type="molecule type" value="Genomic_DNA"/>
</dbReference>
<dbReference type="HOGENOM" id="CLU_037769_3_0_1"/>
<dbReference type="AlphaFoldDB" id="E0VIR6"/>
<dbReference type="FunCoup" id="E0VIR6">
    <property type="interactions" value="1491"/>
</dbReference>
<dbReference type="EnsemblMetazoa" id="PHUM231580-RA">
    <property type="protein sequence ID" value="PHUM231580-PA"/>
    <property type="gene ID" value="PHUM231580"/>
</dbReference>
<dbReference type="PANTHER" id="PTHR13387:SF9">
    <property type="entry name" value="PROTEIN HGH1 HOMOLOG"/>
    <property type="match status" value="1"/>
</dbReference>
<dbReference type="RefSeq" id="XP_002426010.1">
    <property type="nucleotide sequence ID" value="XM_002425965.1"/>
</dbReference>
<evidence type="ECO:0000313" key="7">
    <source>
        <dbReference type="Proteomes" id="UP000009046"/>
    </source>
</evidence>
<sequence length="362" mass="41501">MDSSHLKILAKFLQKDVQENLKIKALNEVLGLTGSREGCSVIENPEIGLLLIDCLKSQNEIISKTTCLSLVNISAFQSGAKFLLSEELKCVRMELLKSLVSHVVNSKSKVADAACMVLANLTQQDENAKIVFNCLNEANISLLDLINIFVAVKYNEKECNLNYLGFFLLNLSQINDFRKLLLEPNTSLIKKLFPLIQLSESSVRKNGVVGIIKNCCFDSDYHEWLLSSDIDVLPYLLLPLAGSEEFDDEDNEKLPIELQYLGEEKTRESDPTVRKTILEALLQLCAKRKNREFMREKNVYVILREYHKWEKDKNILLACENLVDILIRTEEEINENNLKDLEVPEKYIDKFNEMDELYLKDD</sequence>
<dbReference type="GeneID" id="8230061"/>
<keyword evidence="7" id="KW-1185">Reference proteome</keyword>
<proteinExistence type="inferred from homology"/>
<evidence type="ECO:0000313" key="5">
    <source>
        <dbReference type="EMBL" id="EEB13272.1"/>
    </source>
</evidence>
<dbReference type="OrthoDB" id="338814at2759"/>
<evidence type="ECO:0000259" key="3">
    <source>
        <dbReference type="Pfam" id="PF04063"/>
    </source>
</evidence>
<reference evidence="5" key="1">
    <citation type="submission" date="2007-04" db="EMBL/GenBank/DDBJ databases">
        <title>Annotation of Pediculus humanus corporis strain USDA.</title>
        <authorList>
            <person name="Kirkness E."/>
            <person name="Hannick L."/>
            <person name="Hass B."/>
            <person name="Bruggner R."/>
            <person name="Lawson D."/>
            <person name="Bidwell S."/>
            <person name="Joardar V."/>
            <person name="Caler E."/>
            <person name="Walenz B."/>
            <person name="Inman J."/>
            <person name="Schobel S."/>
            <person name="Galinsky K."/>
            <person name="Amedeo P."/>
            <person name="Strausberg R."/>
        </authorList>
    </citation>
    <scope>NUCLEOTIDE SEQUENCE</scope>
    <source>
        <strain evidence="5">USDA</strain>
    </source>
</reference>
<dbReference type="SUPFAM" id="SSF48371">
    <property type="entry name" value="ARM repeat"/>
    <property type="match status" value="1"/>
</dbReference>
<evidence type="ECO:0000256" key="2">
    <source>
        <dbReference type="ARBA" id="ARBA00014076"/>
    </source>
</evidence>
<dbReference type="STRING" id="121224.E0VIR6"/>